<keyword evidence="1" id="KW-1133">Transmembrane helix</keyword>
<feature type="transmembrane region" description="Helical" evidence="1">
    <location>
        <begin position="12"/>
        <end position="33"/>
    </location>
</feature>
<keyword evidence="1" id="KW-0472">Membrane</keyword>
<dbReference type="EMBL" id="UGYW01000002">
    <property type="protein sequence ID" value="SUJ05868.1"/>
    <property type="molecule type" value="Genomic_DNA"/>
</dbReference>
<proteinExistence type="predicted"/>
<reference evidence="2 3" key="1">
    <citation type="submission" date="2018-06" db="EMBL/GenBank/DDBJ databases">
        <authorList>
            <consortium name="Pathogen Informatics"/>
            <person name="Doyle S."/>
        </authorList>
    </citation>
    <scope>NUCLEOTIDE SEQUENCE [LARGE SCALE GENOMIC DNA]</scope>
    <source>
        <strain evidence="2 3">NCTC11388</strain>
    </source>
</reference>
<keyword evidence="1" id="KW-0812">Transmembrane</keyword>
<sequence>MLNKLRNIRWSAVLYAVLGIVALTGVGMLMSLVGKKDNAQVCTDLHVIIEGKETFIDQQDISNLINKTYGSVAGKQLASIPLQKIELTLEKLPYVSSAEVHIDMDGVMQVKVSQREVIMRVINKAGKDFYVDPTGLKIPVTLKYVPRVLVATGNISEGYKQALDTIESGTLKNLLEVVKYVNNDELWGNQVVQLYVNDDKDIELIPRVGSQDLVIGNADSLESKFDRLKLFYNQILPRVGTEAYNKINVKYAHQIVCERKGSWTIDSLAIVKK</sequence>
<evidence type="ECO:0008006" key="4">
    <source>
        <dbReference type="Google" id="ProtNLM"/>
    </source>
</evidence>
<dbReference type="AlphaFoldDB" id="A0A380BRD3"/>
<evidence type="ECO:0000313" key="2">
    <source>
        <dbReference type="EMBL" id="SUJ05868.1"/>
    </source>
</evidence>
<evidence type="ECO:0000256" key="1">
    <source>
        <dbReference type="SAM" id="Phobius"/>
    </source>
</evidence>
<dbReference type="Proteomes" id="UP000254893">
    <property type="component" value="Unassembled WGS sequence"/>
</dbReference>
<gene>
    <name evidence="2" type="ORF">NCTC11388_01593</name>
</gene>
<dbReference type="RefSeq" id="WP_115169732.1">
    <property type="nucleotide sequence ID" value="NZ_UGYW01000002.1"/>
</dbReference>
<evidence type="ECO:0000313" key="3">
    <source>
        <dbReference type="Proteomes" id="UP000254893"/>
    </source>
</evidence>
<accession>A0A380BRD3</accession>
<name>A0A380BRD3_SPHSI</name>
<organism evidence="2 3">
    <name type="scientific">Sphingobacterium spiritivorum</name>
    <name type="common">Flavobacterium spiritivorum</name>
    <dbReference type="NCBI Taxonomy" id="258"/>
    <lineage>
        <taxon>Bacteria</taxon>
        <taxon>Pseudomonadati</taxon>
        <taxon>Bacteroidota</taxon>
        <taxon>Sphingobacteriia</taxon>
        <taxon>Sphingobacteriales</taxon>
        <taxon>Sphingobacteriaceae</taxon>
        <taxon>Sphingobacterium</taxon>
    </lineage>
</organism>
<protein>
    <recommendedName>
        <fullName evidence="4">Cell division protein FtsQ</fullName>
    </recommendedName>
</protein>